<proteinExistence type="inferred from homology"/>
<evidence type="ECO:0000256" key="3">
    <source>
        <dbReference type="ARBA" id="ARBA00022525"/>
    </source>
</evidence>
<dbReference type="InterPro" id="IPR002544">
    <property type="entry name" value="FMRFamid-related_peptide-like"/>
</dbReference>
<dbReference type="InParanoid" id="T1F008"/>
<dbReference type="HOGENOM" id="CLU_1637244_0_0_1"/>
<evidence type="ECO:0000256" key="1">
    <source>
        <dbReference type="ARBA" id="ARBA00004613"/>
    </source>
</evidence>
<dbReference type="Pfam" id="PF01581">
    <property type="entry name" value="FARP"/>
    <property type="match status" value="3"/>
</dbReference>
<dbReference type="GO" id="GO:0007218">
    <property type="term" value="P:neuropeptide signaling pathway"/>
    <property type="evidence" value="ECO:0007669"/>
    <property type="project" value="UniProtKB-KW"/>
</dbReference>
<reference evidence="8" key="3">
    <citation type="submission" date="2015-06" db="UniProtKB">
        <authorList>
            <consortium name="EnsemblMetazoa"/>
        </authorList>
    </citation>
    <scope>IDENTIFICATION</scope>
</reference>
<dbReference type="AlphaFoldDB" id="T1F008"/>
<dbReference type="GeneID" id="20202158"/>
<dbReference type="KEGG" id="hro:HELRODRAFT_167970"/>
<dbReference type="RefSeq" id="XP_009011925.1">
    <property type="nucleotide sequence ID" value="XM_009013677.1"/>
</dbReference>
<feature type="region of interest" description="Disordered" evidence="6">
    <location>
        <begin position="115"/>
        <end position="144"/>
    </location>
</feature>
<comment type="similarity">
    <text evidence="2">Belongs to the FARP (FMRFamide related peptide) family.</text>
</comment>
<feature type="compositionally biased region" description="Basic and acidic residues" evidence="6">
    <location>
        <begin position="118"/>
        <end position="131"/>
    </location>
</feature>
<evidence type="ECO:0000256" key="6">
    <source>
        <dbReference type="SAM" id="MobiDB-lite"/>
    </source>
</evidence>
<keyword evidence="4" id="KW-0027">Amidation</keyword>
<organism evidence="8 9">
    <name type="scientific">Helobdella robusta</name>
    <name type="common">Californian leech</name>
    <dbReference type="NCBI Taxonomy" id="6412"/>
    <lineage>
        <taxon>Eukaryota</taxon>
        <taxon>Metazoa</taxon>
        <taxon>Spiralia</taxon>
        <taxon>Lophotrochozoa</taxon>
        <taxon>Annelida</taxon>
        <taxon>Clitellata</taxon>
        <taxon>Hirudinea</taxon>
        <taxon>Rhynchobdellida</taxon>
        <taxon>Glossiphoniidae</taxon>
        <taxon>Helobdella</taxon>
    </lineage>
</organism>
<reference evidence="7 9" key="2">
    <citation type="journal article" date="2013" name="Nature">
        <title>Insights into bilaterian evolution from three spiralian genomes.</title>
        <authorList>
            <person name="Simakov O."/>
            <person name="Marletaz F."/>
            <person name="Cho S.J."/>
            <person name="Edsinger-Gonzales E."/>
            <person name="Havlak P."/>
            <person name="Hellsten U."/>
            <person name="Kuo D.H."/>
            <person name="Larsson T."/>
            <person name="Lv J."/>
            <person name="Arendt D."/>
            <person name="Savage R."/>
            <person name="Osoegawa K."/>
            <person name="de Jong P."/>
            <person name="Grimwood J."/>
            <person name="Chapman J.A."/>
            <person name="Shapiro H."/>
            <person name="Aerts A."/>
            <person name="Otillar R.P."/>
            <person name="Terry A.Y."/>
            <person name="Boore J.L."/>
            <person name="Grigoriev I.V."/>
            <person name="Lindberg D.R."/>
            <person name="Seaver E.C."/>
            <person name="Weisblat D.A."/>
            <person name="Putnam N.H."/>
            <person name="Rokhsar D.S."/>
        </authorList>
    </citation>
    <scope>NUCLEOTIDE SEQUENCE</scope>
</reference>
<evidence type="ECO:0000313" key="7">
    <source>
        <dbReference type="EMBL" id="ESO10111.1"/>
    </source>
</evidence>
<evidence type="ECO:0000256" key="5">
    <source>
        <dbReference type="ARBA" id="ARBA00023320"/>
    </source>
</evidence>
<evidence type="ECO:0000313" key="8">
    <source>
        <dbReference type="EnsemblMetazoa" id="HelroP167970"/>
    </source>
</evidence>
<evidence type="ECO:0000313" key="9">
    <source>
        <dbReference type="Proteomes" id="UP000015101"/>
    </source>
</evidence>
<comment type="subcellular location">
    <subcellularLocation>
        <location evidence="1">Secreted</location>
    </subcellularLocation>
</comment>
<accession>T1F008</accession>
<dbReference type="GO" id="GO:0005576">
    <property type="term" value="C:extracellular region"/>
    <property type="evidence" value="ECO:0007669"/>
    <property type="project" value="UniProtKB-SubCell"/>
</dbReference>
<reference evidence="9" key="1">
    <citation type="submission" date="2012-12" db="EMBL/GenBank/DDBJ databases">
        <authorList>
            <person name="Hellsten U."/>
            <person name="Grimwood J."/>
            <person name="Chapman J.A."/>
            <person name="Shapiro H."/>
            <person name="Aerts A."/>
            <person name="Otillar R.P."/>
            <person name="Terry A.Y."/>
            <person name="Boore J.L."/>
            <person name="Simakov O."/>
            <person name="Marletaz F."/>
            <person name="Cho S.-J."/>
            <person name="Edsinger-Gonzales E."/>
            <person name="Havlak P."/>
            <person name="Kuo D.-H."/>
            <person name="Larsson T."/>
            <person name="Lv J."/>
            <person name="Arendt D."/>
            <person name="Savage R."/>
            <person name="Osoegawa K."/>
            <person name="de Jong P."/>
            <person name="Lindberg D.R."/>
            <person name="Seaver E.C."/>
            <person name="Weisblat D.A."/>
            <person name="Putnam N.H."/>
            <person name="Grigoriev I.V."/>
            <person name="Rokhsar D.S."/>
        </authorList>
    </citation>
    <scope>NUCLEOTIDE SEQUENCE</scope>
</reference>
<evidence type="ECO:0000256" key="4">
    <source>
        <dbReference type="ARBA" id="ARBA00022815"/>
    </source>
</evidence>
<keyword evidence="5" id="KW-0527">Neuropeptide</keyword>
<dbReference type="CTD" id="20202158"/>
<evidence type="ECO:0000256" key="2">
    <source>
        <dbReference type="ARBA" id="ARBA00006356"/>
    </source>
</evidence>
<dbReference type="Proteomes" id="UP000015101">
    <property type="component" value="Unassembled WGS sequence"/>
</dbReference>
<dbReference type="EMBL" id="AMQM01002876">
    <property type="status" value="NOT_ANNOTATED_CDS"/>
    <property type="molecule type" value="Genomic_DNA"/>
</dbReference>
<dbReference type="EnsemblMetazoa" id="HelroT167970">
    <property type="protein sequence ID" value="HelroP167970"/>
    <property type="gene ID" value="HelroG167970"/>
</dbReference>
<keyword evidence="3" id="KW-0964">Secreted</keyword>
<keyword evidence="9" id="KW-1185">Reference proteome</keyword>
<sequence>MRCTHRINEILHAIVRIFKHSVDELKSIVDFNEFGPLRNFQSPNHFSGVQSKRPAKHYVRFGKRYDNEHLENVEDHANSEIAPDFFDKNYLRYLQKTLRSKKNFVRFGRKGTVDDEWQQERDGSSSSKNDEGDVEAGGLHPAPDKKEFVRFGRFSNDLIRFG</sequence>
<name>T1F008_HELRO</name>
<gene>
    <name evidence="8" type="primary">20202158</name>
    <name evidence="7" type="ORF">HELRODRAFT_167970</name>
</gene>
<dbReference type="EMBL" id="KB095905">
    <property type="protein sequence ID" value="ESO10111.1"/>
    <property type="molecule type" value="Genomic_DNA"/>
</dbReference>
<protein>
    <submittedName>
        <fullName evidence="7 8">Uncharacterized protein</fullName>
    </submittedName>
</protein>